<name>A0A9P9JQD5_FUSRE</name>
<proteinExistence type="predicted"/>
<keyword evidence="2" id="KW-1185">Reference proteome</keyword>
<dbReference type="SUPFAM" id="SSF81383">
    <property type="entry name" value="F-box domain"/>
    <property type="match status" value="1"/>
</dbReference>
<dbReference type="OrthoDB" id="5410873at2759"/>
<evidence type="ECO:0000313" key="2">
    <source>
        <dbReference type="Proteomes" id="UP000720189"/>
    </source>
</evidence>
<gene>
    <name evidence="1" type="ORF">BKA55DRAFT_584398</name>
</gene>
<reference evidence="1" key="1">
    <citation type="journal article" date="2021" name="Nat. Commun.">
        <title>Genetic determinants of endophytism in the Arabidopsis root mycobiome.</title>
        <authorList>
            <person name="Mesny F."/>
            <person name="Miyauchi S."/>
            <person name="Thiergart T."/>
            <person name="Pickel B."/>
            <person name="Atanasova L."/>
            <person name="Karlsson M."/>
            <person name="Huettel B."/>
            <person name="Barry K.W."/>
            <person name="Haridas S."/>
            <person name="Chen C."/>
            <person name="Bauer D."/>
            <person name="Andreopoulos W."/>
            <person name="Pangilinan J."/>
            <person name="LaButti K."/>
            <person name="Riley R."/>
            <person name="Lipzen A."/>
            <person name="Clum A."/>
            <person name="Drula E."/>
            <person name="Henrissat B."/>
            <person name="Kohler A."/>
            <person name="Grigoriev I.V."/>
            <person name="Martin F.M."/>
            <person name="Hacquard S."/>
        </authorList>
    </citation>
    <scope>NUCLEOTIDE SEQUENCE</scope>
    <source>
        <strain evidence="1">MPI-CAGE-AT-0023</strain>
    </source>
</reference>
<dbReference type="GeneID" id="70224270"/>
<dbReference type="EMBL" id="JAGMUX010000026">
    <property type="protein sequence ID" value="KAH7224292.1"/>
    <property type="molecule type" value="Genomic_DNA"/>
</dbReference>
<comment type="caution">
    <text evidence="1">The sequence shown here is derived from an EMBL/GenBank/DDBJ whole genome shotgun (WGS) entry which is preliminary data.</text>
</comment>
<evidence type="ECO:0000313" key="1">
    <source>
        <dbReference type="EMBL" id="KAH7224292.1"/>
    </source>
</evidence>
<dbReference type="RefSeq" id="XP_046042353.1">
    <property type="nucleotide sequence ID" value="XM_046194316.1"/>
</dbReference>
<sequence>MAALDTLPVELVANIANYLPPQDVKTLSRASWFMRHAVVGVLFRTLVIPCPLASTRSLEDLIHKYQDFISRVYLHIYLRPNMEEKPHQSPMPSVWGTASSDTLKRIVRGEILSNISSFVVEFDAGQFEPNGWWGENGWWGASDNLDSIIEDEENWDQTLQKEREMIWRAQYSEVMRTISSNQNITNFKMSNLLPKNASAWESPEWESFLGRLQVLDISVFGGDDGACWHTLSGFADFIENLPHFVMRHARNVKQLILEASPDGIFGTSSRCHQIPLPLKKDHFLFLRSLKLKNIMIGPELEEFLTSRVDSFEKLELHDCMCNGSEWELVHVTWGGLWRAIRERNMRLRKVSVVQSRRPPLMWREDYSEDFETSEDSVAAARVRKILEEDRGLVLWRYAKVDYKYGWVVDLSDDNIKRFEEGEDQREYVKLLMVLEERNKQRG</sequence>
<dbReference type="InterPro" id="IPR036047">
    <property type="entry name" value="F-box-like_dom_sf"/>
</dbReference>
<protein>
    <recommendedName>
        <fullName evidence="3">F-box domain-containing protein</fullName>
    </recommendedName>
</protein>
<accession>A0A9P9JQD5</accession>
<dbReference type="AlphaFoldDB" id="A0A9P9JQD5"/>
<evidence type="ECO:0008006" key="3">
    <source>
        <dbReference type="Google" id="ProtNLM"/>
    </source>
</evidence>
<organism evidence="1 2">
    <name type="scientific">Fusarium redolens</name>
    <dbReference type="NCBI Taxonomy" id="48865"/>
    <lineage>
        <taxon>Eukaryota</taxon>
        <taxon>Fungi</taxon>
        <taxon>Dikarya</taxon>
        <taxon>Ascomycota</taxon>
        <taxon>Pezizomycotina</taxon>
        <taxon>Sordariomycetes</taxon>
        <taxon>Hypocreomycetidae</taxon>
        <taxon>Hypocreales</taxon>
        <taxon>Nectriaceae</taxon>
        <taxon>Fusarium</taxon>
        <taxon>Fusarium redolens species complex</taxon>
    </lineage>
</organism>
<dbReference type="Proteomes" id="UP000720189">
    <property type="component" value="Unassembled WGS sequence"/>
</dbReference>